<dbReference type="PANTHER" id="PTHR19446">
    <property type="entry name" value="REVERSE TRANSCRIPTASES"/>
    <property type="match status" value="1"/>
</dbReference>
<dbReference type="InterPro" id="IPR000477">
    <property type="entry name" value="RT_dom"/>
</dbReference>
<dbReference type="EMBL" id="BGPR01000111">
    <property type="protein sequence ID" value="GBL95334.1"/>
    <property type="molecule type" value="Genomic_DNA"/>
</dbReference>
<dbReference type="SUPFAM" id="SSF56672">
    <property type="entry name" value="DNA/RNA polymerases"/>
    <property type="match status" value="1"/>
</dbReference>
<evidence type="ECO:0000313" key="2">
    <source>
        <dbReference type="EMBL" id="GBL95334.1"/>
    </source>
</evidence>
<keyword evidence="3" id="KW-1185">Reference proteome</keyword>
<protein>
    <recommendedName>
        <fullName evidence="1">Reverse transcriptase domain-containing protein</fullName>
    </recommendedName>
</protein>
<dbReference type="AlphaFoldDB" id="A0A4Y2BW49"/>
<organism evidence="2 3">
    <name type="scientific">Araneus ventricosus</name>
    <name type="common">Orbweaver spider</name>
    <name type="synonym">Epeira ventricosa</name>
    <dbReference type="NCBI Taxonomy" id="182803"/>
    <lineage>
        <taxon>Eukaryota</taxon>
        <taxon>Metazoa</taxon>
        <taxon>Ecdysozoa</taxon>
        <taxon>Arthropoda</taxon>
        <taxon>Chelicerata</taxon>
        <taxon>Arachnida</taxon>
        <taxon>Araneae</taxon>
        <taxon>Araneomorphae</taxon>
        <taxon>Entelegynae</taxon>
        <taxon>Araneoidea</taxon>
        <taxon>Araneidae</taxon>
        <taxon>Araneus</taxon>
    </lineage>
</organism>
<dbReference type="Pfam" id="PF00078">
    <property type="entry name" value="RVT_1"/>
    <property type="match status" value="1"/>
</dbReference>
<proteinExistence type="predicted"/>
<gene>
    <name evidence="2" type="ORF">AVEN_154752_1</name>
</gene>
<comment type="caution">
    <text evidence="2">The sequence shown here is derived from an EMBL/GenBank/DDBJ whole genome shotgun (WGS) entry which is preliminary data.</text>
</comment>
<dbReference type="Proteomes" id="UP000499080">
    <property type="component" value="Unassembled WGS sequence"/>
</dbReference>
<evidence type="ECO:0000313" key="3">
    <source>
        <dbReference type="Proteomes" id="UP000499080"/>
    </source>
</evidence>
<sequence length="219" mass="25550">MCKLLEKIVNARLTYIFEENGSTSPFQSGFRKSRCTMGNLILLEGAIRTAFLRRHHLVSIFFDIEKAYDGAWRYGILKDLFDLDFRGNLPTFIQEFLKQRYFRVRLGNTYSNVYCQEEGVPQGSVLSVTLFILKFNAILSVLPSSIQKSLYVDDLQISCSSRDMRFVERQLQTAVNNMVTWSKSQWFHILHTENFWCSFLQGIITSRPGTLYSRYTFKP</sequence>
<dbReference type="InterPro" id="IPR043502">
    <property type="entry name" value="DNA/RNA_pol_sf"/>
</dbReference>
<dbReference type="PROSITE" id="PS50878">
    <property type="entry name" value="RT_POL"/>
    <property type="match status" value="1"/>
</dbReference>
<dbReference type="GO" id="GO:0071897">
    <property type="term" value="P:DNA biosynthetic process"/>
    <property type="evidence" value="ECO:0007669"/>
    <property type="project" value="UniProtKB-ARBA"/>
</dbReference>
<accession>A0A4Y2BW49</accession>
<name>A0A4Y2BW49_ARAVE</name>
<reference evidence="2 3" key="1">
    <citation type="journal article" date="2019" name="Sci. Rep.">
        <title>Orb-weaving spider Araneus ventricosus genome elucidates the spidroin gene catalogue.</title>
        <authorList>
            <person name="Kono N."/>
            <person name="Nakamura H."/>
            <person name="Ohtoshi R."/>
            <person name="Moran D.A.P."/>
            <person name="Shinohara A."/>
            <person name="Yoshida Y."/>
            <person name="Fujiwara M."/>
            <person name="Mori M."/>
            <person name="Tomita M."/>
            <person name="Arakawa K."/>
        </authorList>
    </citation>
    <scope>NUCLEOTIDE SEQUENCE [LARGE SCALE GENOMIC DNA]</scope>
</reference>
<dbReference type="OrthoDB" id="10037236at2759"/>
<evidence type="ECO:0000259" key="1">
    <source>
        <dbReference type="PROSITE" id="PS50878"/>
    </source>
</evidence>
<feature type="domain" description="Reverse transcriptase" evidence="1">
    <location>
        <begin position="1"/>
        <end position="204"/>
    </location>
</feature>